<comment type="caution">
    <text evidence="3">The sequence shown here is derived from an EMBL/GenBank/DDBJ whole genome shotgun (WGS) entry which is preliminary data.</text>
</comment>
<evidence type="ECO:0000259" key="2">
    <source>
        <dbReference type="Pfam" id="PF00561"/>
    </source>
</evidence>
<sequence>MTGTRTGETTCADGTVIAHLTAGNGPPLVMLPGWSQTAQIFTGQLKSFSESWRVFAIDHRGHGASSVPEVGYHIHRLAADLHDVLSANDLDDVRLLGHSMGCAVIWSYLELFGRERLAALILVDQMPCALRDPAWTDETALQAGATMDAAGLFAFTGQLRSDDHDPRIDFLTEVTSPGFGRDDLAWLIEQGVRFDRRLAADLLFDVATHDWRALIPHIGLPTLVVAGDSVNVPIASQRWVSRQIPGARFARVAARDGGTHFPFLENRELFDAELANFLVTTSAN</sequence>
<dbReference type="PANTHER" id="PTHR43798:SF31">
    <property type="entry name" value="AB HYDROLASE SUPERFAMILY PROTEIN YCLE"/>
    <property type="match status" value="1"/>
</dbReference>
<dbReference type="GO" id="GO:0016787">
    <property type="term" value="F:hydrolase activity"/>
    <property type="evidence" value="ECO:0007669"/>
    <property type="project" value="UniProtKB-KW"/>
</dbReference>
<reference evidence="3 4" key="1">
    <citation type="submission" date="2022-11" db="EMBL/GenBank/DDBJ databases">
        <title>Mycobacterium sp. nov.</title>
        <authorList>
            <person name="Papic B."/>
            <person name="Spicic S."/>
            <person name="Duvnjak S."/>
        </authorList>
    </citation>
    <scope>NUCLEOTIDE SEQUENCE [LARGE SCALE GENOMIC DNA]</scope>
    <source>
        <strain evidence="3 4">CVI_P4</strain>
    </source>
</reference>
<accession>A0ABT3SP89</accession>
<dbReference type="Pfam" id="PF00561">
    <property type="entry name" value="Abhydrolase_1"/>
    <property type="match status" value="1"/>
</dbReference>
<dbReference type="SUPFAM" id="SSF53474">
    <property type="entry name" value="alpha/beta-Hydrolases"/>
    <property type="match status" value="1"/>
</dbReference>
<evidence type="ECO:0000313" key="4">
    <source>
        <dbReference type="Proteomes" id="UP001300745"/>
    </source>
</evidence>
<evidence type="ECO:0000313" key="3">
    <source>
        <dbReference type="EMBL" id="MCX2940959.1"/>
    </source>
</evidence>
<dbReference type="EMBL" id="JAPJDO010000052">
    <property type="protein sequence ID" value="MCX2940959.1"/>
    <property type="molecule type" value="Genomic_DNA"/>
</dbReference>
<organism evidence="3 4">
    <name type="scientific">Mycobacterium pinniadriaticum</name>
    <dbReference type="NCBI Taxonomy" id="2994102"/>
    <lineage>
        <taxon>Bacteria</taxon>
        <taxon>Bacillati</taxon>
        <taxon>Actinomycetota</taxon>
        <taxon>Actinomycetes</taxon>
        <taxon>Mycobacteriales</taxon>
        <taxon>Mycobacteriaceae</taxon>
        <taxon>Mycobacterium</taxon>
    </lineage>
</organism>
<feature type="domain" description="AB hydrolase-1" evidence="2">
    <location>
        <begin position="26"/>
        <end position="145"/>
    </location>
</feature>
<dbReference type="Gene3D" id="3.40.50.1820">
    <property type="entry name" value="alpha/beta hydrolase"/>
    <property type="match status" value="1"/>
</dbReference>
<keyword evidence="4" id="KW-1185">Reference proteome</keyword>
<dbReference type="RefSeq" id="WP_266000832.1">
    <property type="nucleotide sequence ID" value="NZ_JAPJDN010000052.1"/>
</dbReference>
<protein>
    <submittedName>
        <fullName evidence="3">Alpha/beta hydrolase</fullName>
    </submittedName>
</protein>
<name>A0ABT3SP89_9MYCO</name>
<evidence type="ECO:0000256" key="1">
    <source>
        <dbReference type="ARBA" id="ARBA00022801"/>
    </source>
</evidence>
<dbReference type="InterPro" id="IPR050266">
    <property type="entry name" value="AB_hydrolase_sf"/>
</dbReference>
<gene>
    <name evidence="3" type="ORF">ORI27_30150</name>
</gene>
<dbReference type="InterPro" id="IPR000073">
    <property type="entry name" value="AB_hydrolase_1"/>
</dbReference>
<dbReference type="PANTHER" id="PTHR43798">
    <property type="entry name" value="MONOACYLGLYCEROL LIPASE"/>
    <property type="match status" value="1"/>
</dbReference>
<proteinExistence type="predicted"/>
<keyword evidence="1 3" id="KW-0378">Hydrolase</keyword>
<dbReference type="InterPro" id="IPR029058">
    <property type="entry name" value="AB_hydrolase_fold"/>
</dbReference>
<dbReference type="Proteomes" id="UP001300745">
    <property type="component" value="Unassembled WGS sequence"/>
</dbReference>